<dbReference type="PANTHER" id="PTHR23123">
    <property type="entry name" value="PHD/F-BOX CONTAINING PROTEIN"/>
    <property type="match status" value="1"/>
</dbReference>
<evidence type="ECO:0000259" key="7">
    <source>
        <dbReference type="PROSITE" id="PS51184"/>
    </source>
</evidence>
<evidence type="ECO:0000313" key="9">
    <source>
        <dbReference type="WBParaSite" id="PSAMB.scaffold8142size6568.g31007.t1"/>
    </source>
</evidence>
<accession>A0A914XG64</accession>
<dbReference type="SUPFAM" id="SSF51197">
    <property type="entry name" value="Clavaminate synthase-like"/>
    <property type="match status" value="1"/>
</dbReference>
<evidence type="ECO:0000256" key="5">
    <source>
        <dbReference type="ARBA" id="ARBA00023163"/>
    </source>
</evidence>
<feature type="domain" description="JmjC" evidence="7">
    <location>
        <begin position="192"/>
        <end position="307"/>
    </location>
</feature>
<dbReference type="GO" id="GO:0046872">
    <property type="term" value="F:metal ion binding"/>
    <property type="evidence" value="ECO:0007669"/>
    <property type="project" value="UniProtKB-KW"/>
</dbReference>
<dbReference type="Proteomes" id="UP000887566">
    <property type="component" value="Unplaced"/>
</dbReference>
<feature type="compositionally biased region" description="Basic and acidic residues" evidence="6">
    <location>
        <begin position="13"/>
        <end position="22"/>
    </location>
</feature>
<evidence type="ECO:0000313" key="8">
    <source>
        <dbReference type="Proteomes" id="UP000887566"/>
    </source>
</evidence>
<keyword evidence="3" id="KW-0408">Iron</keyword>
<protein>
    <submittedName>
        <fullName evidence="9">JmjC domain-containing protein</fullName>
    </submittedName>
</protein>
<evidence type="ECO:0000256" key="3">
    <source>
        <dbReference type="ARBA" id="ARBA00023004"/>
    </source>
</evidence>
<evidence type="ECO:0000256" key="6">
    <source>
        <dbReference type="SAM" id="MobiDB-lite"/>
    </source>
</evidence>
<dbReference type="InterPro" id="IPR050690">
    <property type="entry name" value="JHDM1_Histone_Demethylase"/>
</dbReference>
<keyword evidence="8" id="KW-1185">Reference proteome</keyword>
<evidence type="ECO:0000256" key="1">
    <source>
        <dbReference type="ARBA" id="ARBA00022723"/>
    </source>
</evidence>
<name>A0A914XG64_9BILA</name>
<proteinExistence type="predicted"/>
<feature type="region of interest" description="Disordered" evidence="6">
    <location>
        <begin position="1"/>
        <end position="39"/>
    </location>
</feature>
<keyword evidence="5" id="KW-0804">Transcription</keyword>
<sequence>MAPAKRNAVPSDAPRRRSERTSTKRSSAAGELSHDAPHIDVVDDEDEEATSSAMADQWLFDIKAKLDSPTFDHPDLIQKLDPKYFNLEFVKQTGLVKPLFFDAPPTELGMKMPNAQRFGVNEVKKLVTPEREIEVVVVKTQTSRKMTMNEFANYYKKKAAQRKNLLNVLSLEFSMTPLEQKVRAPELIKSIDWVELYWPKALRKRQEYLTNPPADVSTYPKVQNYCLMSVSDCYTDFHIDFGGTSVWYHVLKGEKIFFMIEPTEQNIKVYEGWTLSGSDQNKTFFGDIVVKCARVRLVAGNTFVIPS</sequence>
<dbReference type="GO" id="GO:0016491">
    <property type="term" value="F:oxidoreductase activity"/>
    <property type="evidence" value="ECO:0007669"/>
    <property type="project" value="UniProtKB-KW"/>
</dbReference>
<organism evidence="8 9">
    <name type="scientific">Plectus sambesii</name>
    <dbReference type="NCBI Taxonomy" id="2011161"/>
    <lineage>
        <taxon>Eukaryota</taxon>
        <taxon>Metazoa</taxon>
        <taxon>Ecdysozoa</taxon>
        <taxon>Nematoda</taxon>
        <taxon>Chromadorea</taxon>
        <taxon>Plectida</taxon>
        <taxon>Plectina</taxon>
        <taxon>Plectoidea</taxon>
        <taxon>Plectidae</taxon>
        <taxon>Plectus</taxon>
    </lineage>
</organism>
<dbReference type="AlphaFoldDB" id="A0A914XG64"/>
<dbReference type="WBParaSite" id="PSAMB.scaffold8142size6568.g31007.t1">
    <property type="protein sequence ID" value="PSAMB.scaffold8142size6568.g31007.t1"/>
    <property type="gene ID" value="PSAMB.scaffold8142size6568.g31007"/>
</dbReference>
<dbReference type="PROSITE" id="PS51184">
    <property type="entry name" value="JMJC"/>
    <property type="match status" value="1"/>
</dbReference>
<evidence type="ECO:0000256" key="4">
    <source>
        <dbReference type="ARBA" id="ARBA00023015"/>
    </source>
</evidence>
<keyword evidence="4" id="KW-0805">Transcription regulation</keyword>
<keyword evidence="2" id="KW-0560">Oxidoreductase</keyword>
<keyword evidence="1" id="KW-0479">Metal-binding</keyword>
<dbReference type="InterPro" id="IPR003347">
    <property type="entry name" value="JmjC_dom"/>
</dbReference>
<dbReference type="Gene3D" id="2.60.120.650">
    <property type="entry name" value="Cupin"/>
    <property type="match status" value="1"/>
</dbReference>
<evidence type="ECO:0000256" key="2">
    <source>
        <dbReference type="ARBA" id="ARBA00023002"/>
    </source>
</evidence>
<reference evidence="9" key="1">
    <citation type="submission" date="2022-11" db="UniProtKB">
        <authorList>
            <consortium name="WormBaseParasite"/>
        </authorList>
    </citation>
    <scope>IDENTIFICATION</scope>
</reference>